<dbReference type="EMBL" id="CAUYUJ010003331">
    <property type="protein sequence ID" value="CAK0804839.1"/>
    <property type="molecule type" value="Genomic_DNA"/>
</dbReference>
<evidence type="ECO:0000256" key="1">
    <source>
        <dbReference type="SAM" id="Phobius"/>
    </source>
</evidence>
<protein>
    <submittedName>
        <fullName evidence="2">Uncharacterized protein</fullName>
    </submittedName>
</protein>
<dbReference type="Proteomes" id="UP001189429">
    <property type="component" value="Unassembled WGS sequence"/>
</dbReference>
<organism evidence="2 3">
    <name type="scientific">Prorocentrum cordatum</name>
    <dbReference type="NCBI Taxonomy" id="2364126"/>
    <lineage>
        <taxon>Eukaryota</taxon>
        <taxon>Sar</taxon>
        <taxon>Alveolata</taxon>
        <taxon>Dinophyceae</taxon>
        <taxon>Prorocentrales</taxon>
        <taxon>Prorocentraceae</taxon>
        <taxon>Prorocentrum</taxon>
    </lineage>
</organism>
<keyword evidence="3" id="KW-1185">Reference proteome</keyword>
<feature type="transmembrane region" description="Helical" evidence="1">
    <location>
        <begin position="12"/>
        <end position="35"/>
    </location>
</feature>
<evidence type="ECO:0000313" key="2">
    <source>
        <dbReference type="EMBL" id="CAK0804839.1"/>
    </source>
</evidence>
<keyword evidence="1" id="KW-1133">Transmembrane helix</keyword>
<gene>
    <name evidence="2" type="ORF">PCOR1329_LOCUS11520</name>
</gene>
<feature type="non-terminal residue" evidence="2">
    <location>
        <position position="111"/>
    </location>
</feature>
<evidence type="ECO:0000313" key="3">
    <source>
        <dbReference type="Proteomes" id="UP001189429"/>
    </source>
</evidence>
<keyword evidence="1" id="KW-0472">Membrane</keyword>
<keyword evidence="1" id="KW-0812">Transmembrane</keyword>
<proteinExistence type="predicted"/>
<comment type="caution">
    <text evidence="2">The sequence shown here is derived from an EMBL/GenBank/DDBJ whole genome shotgun (WGS) entry which is preliminary data.</text>
</comment>
<accession>A0ABN9QFT5</accession>
<name>A0ABN9QFT5_9DINO</name>
<sequence>AVRRCLPSWDMLVQSVVLAVVPAWTAWLMPAMLALRGSAIEHAVGMGPLVADSVGCAAGDGHSGSEGGFVSFLDDFSVAAVACAARGPKSGVEPLLDWAEARALGVRLGSA</sequence>
<feature type="non-terminal residue" evidence="2">
    <location>
        <position position="1"/>
    </location>
</feature>
<reference evidence="2" key="1">
    <citation type="submission" date="2023-10" db="EMBL/GenBank/DDBJ databases">
        <authorList>
            <person name="Chen Y."/>
            <person name="Shah S."/>
            <person name="Dougan E. K."/>
            <person name="Thang M."/>
            <person name="Chan C."/>
        </authorList>
    </citation>
    <scope>NUCLEOTIDE SEQUENCE [LARGE SCALE GENOMIC DNA]</scope>
</reference>